<gene>
    <name evidence="2" type="ORF">AYI68_g6017</name>
</gene>
<name>A0A1R0GSN0_9FUNG</name>
<feature type="region of interest" description="Disordered" evidence="1">
    <location>
        <begin position="87"/>
        <end position="122"/>
    </location>
</feature>
<evidence type="ECO:0000256" key="1">
    <source>
        <dbReference type="SAM" id="MobiDB-lite"/>
    </source>
</evidence>
<feature type="compositionally biased region" description="Basic and acidic residues" evidence="1">
    <location>
        <begin position="11"/>
        <end position="23"/>
    </location>
</feature>
<evidence type="ECO:0000313" key="3">
    <source>
        <dbReference type="Proteomes" id="UP000187455"/>
    </source>
</evidence>
<dbReference type="OrthoDB" id="5630015at2759"/>
<evidence type="ECO:0000313" key="2">
    <source>
        <dbReference type="EMBL" id="OLY79903.1"/>
    </source>
</evidence>
<feature type="region of interest" description="Disordered" evidence="1">
    <location>
        <begin position="1"/>
        <end position="27"/>
    </location>
</feature>
<accession>A0A1R0GSN0</accession>
<dbReference type="EMBL" id="LSSL01003994">
    <property type="protein sequence ID" value="OLY79903.1"/>
    <property type="molecule type" value="Genomic_DNA"/>
</dbReference>
<organism evidence="2 3">
    <name type="scientific">Smittium mucronatum</name>
    <dbReference type="NCBI Taxonomy" id="133383"/>
    <lineage>
        <taxon>Eukaryota</taxon>
        <taxon>Fungi</taxon>
        <taxon>Fungi incertae sedis</taxon>
        <taxon>Zoopagomycota</taxon>
        <taxon>Kickxellomycotina</taxon>
        <taxon>Harpellomycetes</taxon>
        <taxon>Harpellales</taxon>
        <taxon>Legeriomycetaceae</taxon>
        <taxon>Smittium</taxon>
    </lineage>
</organism>
<feature type="compositionally biased region" description="Basic and acidic residues" evidence="1">
    <location>
        <begin position="294"/>
        <end position="312"/>
    </location>
</feature>
<feature type="non-terminal residue" evidence="2">
    <location>
        <position position="1"/>
    </location>
</feature>
<protein>
    <submittedName>
        <fullName evidence="2">Uncharacterized protein</fullName>
    </submittedName>
</protein>
<reference evidence="2 3" key="1">
    <citation type="journal article" date="2016" name="Mol. Biol. Evol.">
        <title>Genome-Wide Survey of Gut Fungi (Harpellales) Reveals the First Horizontally Transferred Ubiquitin Gene from a Mosquito Host.</title>
        <authorList>
            <person name="Wang Y."/>
            <person name="White M.M."/>
            <person name="Kvist S."/>
            <person name="Moncalvo J.M."/>
        </authorList>
    </citation>
    <scope>NUCLEOTIDE SEQUENCE [LARGE SCALE GENOMIC DNA]</scope>
    <source>
        <strain evidence="2 3">ALG-7-W6</strain>
    </source>
</reference>
<feature type="region of interest" description="Disordered" evidence="1">
    <location>
        <begin position="285"/>
        <end position="325"/>
    </location>
</feature>
<sequence length="373" mass="41481">EPEHHHRSRSSRLEDREPDHFDGTTKSIQRAIYVASSPAMMYPPHSNHLGGGTAPTDLVASTSYNERYPDFKSKCWVNHAIGTERVDGERDDEVDDEWKLHSESPQLPDSELDNGPATSSDALGAIKSKTTEIFASTATSAKNMFVWVANKAEEIVTKPKVSLDDDHCGPRTATHSTGFNAFPPELAKQVGLSDEYPEYHPKRKSIDGLTLSDVAYHNEWESDIEVKERSVFNKSFGYGDMSMANSISEPKDGVYGMGYHQPESSSKPLVLSSYINTTANTASGIGNQGYYGVHKNEPLSRSDASKESDTRSDTMPGKIDTSNLNGEEYEYEIHQNSNSSKKQSNAYYKVETEDTFNGYKYLDSCKVDSNPWD</sequence>
<dbReference type="AlphaFoldDB" id="A0A1R0GSN0"/>
<comment type="caution">
    <text evidence="2">The sequence shown here is derived from an EMBL/GenBank/DDBJ whole genome shotgun (WGS) entry which is preliminary data.</text>
</comment>
<dbReference type="Proteomes" id="UP000187455">
    <property type="component" value="Unassembled WGS sequence"/>
</dbReference>
<proteinExistence type="predicted"/>
<keyword evidence="3" id="KW-1185">Reference proteome</keyword>
<feature type="compositionally biased region" description="Basic residues" evidence="1">
    <location>
        <begin position="1"/>
        <end position="10"/>
    </location>
</feature>